<feature type="compositionally biased region" description="Polar residues" evidence="1">
    <location>
        <begin position="34"/>
        <end position="48"/>
    </location>
</feature>
<dbReference type="AlphaFoldDB" id="A0A8H3IT34"/>
<feature type="region of interest" description="Disordered" evidence="1">
    <location>
        <begin position="215"/>
        <end position="248"/>
    </location>
</feature>
<feature type="region of interest" description="Disordered" evidence="1">
    <location>
        <begin position="1"/>
        <end position="61"/>
    </location>
</feature>
<gene>
    <name evidence="2" type="ORF">GOMPHAMPRED_004189</name>
</gene>
<feature type="compositionally biased region" description="Low complexity" evidence="1">
    <location>
        <begin position="519"/>
        <end position="528"/>
    </location>
</feature>
<feature type="compositionally biased region" description="Polar residues" evidence="1">
    <location>
        <begin position="529"/>
        <end position="549"/>
    </location>
</feature>
<feature type="region of interest" description="Disordered" evidence="1">
    <location>
        <begin position="394"/>
        <end position="414"/>
    </location>
</feature>
<organism evidence="2 3">
    <name type="scientific">Gomphillus americanus</name>
    <dbReference type="NCBI Taxonomy" id="1940652"/>
    <lineage>
        <taxon>Eukaryota</taxon>
        <taxon>Fungi</taxon>
        <taxon>Dikarya</taxon>
        <taxon>Ascomycota</taxon>
        <taxon>Pezizomycotina</taxon>
        <taxon>Lecanoromycetes</taxon>
        <taxon>OSLEUM clade</taxon>
        <taxon>Ostropomycetidae</taxon>
        <taxon>Ostropales</taxon>
        <taxon>Graphidaceae</taxon>
        <taxon>Gomphilloideae</taxon>
        <taxon>Gomphillus</taxon>
    </lineage>
</organism>
<feature type="region of interest" description="Disordered" evidence="1">
    <location>
        <begin position="571"/>
        <end position="590"/>
    </location>
</feature>
<sequence>MAMMISHPQDIRPPSPALTDPDMILPFNSPLPDSDTSTAKPVRTTISELTPPTTSRPTLPGAWLSEEDILPEHSESTVKNGLQSNAPLTPFKSPIVRFLHTIDPKLRSGIGVDVPQYSPSIYSPTDSVGITPGGLDEYHEIRPFPPLIDDKVASEEDEDEDIMGAKAEQILANAKQKLLAMESNLNRARTLSLGTTNSENIPSTTLKKMPIRLQKASNGSSSHLRISSETTVPNGKPTYDPNVRSASALASPNPFSSFVHKHHHLEPLDEDDLIGAPASDVEQPRTSMKDLQEQMNNLKGKINSLKERTREDSLRRRSLQALKAPSPFTDADVVTAPSPYLEHMRPASDSSDRSAEFLGDRASPEQIEDDEPYRSPLVKFRAEDGDTVTRETFLDHGSEDGEEGTFGQQGDRRSVPVAQSKNIALMSPASQRAIYDHVDSDNVSQTGMIEHVNSAEPELMIPSSPTYNTDFLNPELPPINAPTSPAHEDRPDAFDYETYVLNSTMGSFSRSGFRRSRSNSEASAASTSTQRPSYNYESTSNERYQSSKLSGRMPHGRTDSMDSTSTTATFATAATGDHGSRANSRTGRKGTTADMMGFLSPDLPPKSSYASLRQALNTNHQALGSSRKRNSFSPLPSPSRGAFPLPAESSYIPPQEAHRHILSLLLRAASTPPPAVTLPKTNEHPELDTDAGRCWAPEDEHLVGTVVDGLIKVIGRVVRGEDEGGAGRSILESIGAVLQK</sequence>
<evidence type="ECO:0000313" key="3">
    <source>
        <dbReference type="Proteomes" id="UP000664169"/>
    </source>
</evidence>
<dbReference type="OrthoDB" id="3438840at2759"/>
<evidence type="ECO:0000313" key="2">
    <source>
        <dbReference type="EMBL" id="CAF9926615.1"/>
    </source>
</evidence>
<name>A0A8H3IT34_9LECA</name>
<protein>
    <submittedName>
        <fullName evidence="2">Uncharacterized protein</fullName>
    </submittedName>
</protein>
<feature type="region of interest" description="Disordered" evidence="1">
    <location>
        <begin position="507"/>
        <end position="564"/>
    </location>
</feature>
<accession>A0A8H3IT34</accession>
<feature type="compositionally biased region" description="Basic and acidic residues" evidence="1">
    <location>
        <begin position="343"/>
        <end position="363"/>
    </location>
</feature>
<dbReference type="EMBL" id="CAJPDQ010000025">
    <property type="protein sequence ID" value="CAF9926615.1"/>
    <property type="molecule type" value="Genomic_DNA"/>
</dbReference>
<reference evidence="2" key="1">
    <citation type="submission" date="2021-03" db="EMBL/GenBank/DDBJ databases">
        <authorList>
            <person name="Tagirdzhanova G."/>
        </authorList>
    </citation>
    <scope>NUCLEOTIDE SEQUENCE</scope>
</reference>
<evidence type="ECO:0000256" key="1">
    <source>
        <dbReference type="SAM" id="MobiDB-lite"/>
    </source>
</evidence>
<comment type="caution">
    <text evidence="2">The sequence shown here is derived from an EMBL/GenBank/DDBJ whole genome shotgun (WGS) entry which is preliminary data.</text>
</comment>
<proteinExistence type="predicted"/>
<feature type="compositionally biased region" description="Low complexity" evidence="1">
    <location>
        <begin position="49"/>
        <end position="60"/>
    </location>
</feature>
<dbReference type="Proteomes" id="UP000664169">
    <property type="component" value="Unassembled WGS sequence"/>
</dbReference>
<feature type="region of interest" description="Disordered" evidence="1">
    <location>
        <begin position="343"/>
        <end position="368"/>
    </location>
</feature>
<keyword evidence="3" id="KW-1185">Reference proteome</keyword>
<feature type="compositionally biased region" description="Polar residues" evidence="1">
    <location>
        <begin position="215"/>
        <end position="233"/>
    </location>
</feature>
<feature type="region of interest" description="Disordered" evidence="1">
    <location>
        <begin position="620"/>
        <end position="641"/>
    </location>
</feature>